<feature type="region of interest" description="Disordered" evidence="1">
    <location>
        <begin position="22"/>
        <end position="49"/>
    </location>
</feature>
<evidence type="ECO:0000313" key="3">
    <source>
        <dbReference type="Proteomes" id="UP001301350"/>
    </source>
</evidence>
<name>A0AAV9J076_CYACA</name>
<evidence type="ECO:0000256" key="1">
    <source>
        <dbReference type="SAM" id="MobiDB-lite"/>
    </source>
</evidence>
<dbReference type="Pfam" id="PF07466">
    <property type="entry name" value="DUF1517"/>
    <property type="match status" value="1"/>
</dbReference>
<protein>
    <submittedName>
        <fullName evidence="2">Uncharacterized protein</fullName>
    </submittedName>
</protein>
<feature type="region of interest" description="Disordered" evidence="1">
    <location>
        <begin position="122"/>
        <end position="143"/>
    </location>
</feature>
<accession>A0AAV9J076</accession>
<dbReference type="Proteomes" id="UP001301350">
    <property type="component" value="Unassembled WGS sequence"/>
</dbReference>
<keyword evidence="3" id="KW-1185">Reference proteome</keyword>
<dbReference type="PANTHER" id="PTHR33975">
    <property type="entry name" value="MYELIN-ASSOCIATED OLIGODENDROCYTE BASIC PROTEIN"/>
    <property type="match status" value="1"/>
</dbReference>
<reference evidence="2 3" key="1">
    <citation type="submission" date="2022-07" db="EMBL/GenBank/DDBJ databases">
        <title>Genome-wide signatures of adaptation to extreme environments.</title>
        <authorList>
            <person name="Cho C.H."/>
            <person name="Yoon H.S."/>
        </authorList>
    </citation>
    <scope>NUCLEOTIDE SEQUENCE [LARGE SCALE GENOMIC DNA]</scope>
    <source>
        <strain evidence="2 3">DBV 063 E5</strain>
    </source>
</reference>
<proteinExistence type="predicted"/>
<dbReference type="AlphaFoldDB" id="A0AAV9J076"/>
<dbReference type="EMBL" id="JANCYW010000014">
    <property type="protein sequence ID" value="KAK4537796.1"/>
    <property type="molecule type" value="Genomic_DNA"/>
</dbReference>
<sequence length="436" mass="47412">MTMMVSHTTTVEATMPTSAFVPSAGVVRGVPGRQQRRRQRRRPSPRGMTMQAPWVARLQKIAAAALLVLGGWRVRIASATAIPRLFSPGSVERAYAGRPRTRARRESTFRHSSPLLLAARTGGSMGGSSGFPSSESHFGGGSGSALLPVRPSTHDLRMHSDFDWPPRASSISTASRPAVRVPATDRRVSWDTLLVGGLAGAAVIDVVRKRQPGSRSAASAESLGDVLVARIHVALRDEAKRYVREVLQELSDTADTSTADGLAHLARVTALTLLRAQNVGEGWFASAHDSDRFPADRVREAERKFRRMTLEVRRNWKQDTRLNVQGVRRQASRADGSGPRVAATAPLGMIEDFMVVSITAAIVACSPQVIKTPPTTDNWLERLGSVQDKELRAVEVSWTPDEDDDPLDHDELMAKFPWLMDGDGETPSSLPPISDA</sequence>
<dbReference type="InterPro" id="IPR053023">
    <property type="entry name" value="FLAP_modulator"/>
</dbReference>
<evidence type="ECO:0000313" key="2">
    <source>
        <dbReference type="EMBL" id="KAK4537796.1"/>
    </source>
</evidence>
<feature type="compositionally biased region" description="Basic residues" evidence="1">
    <location>
        <begin position="34"/>
        <end position="44"/>
    </location>
</feature>
<dbReference type="PANTHER" id="PTHR33975:SF2">
    <property type="entry name" value="MYELIN-ASSOCIATED OLIGODENDROCYTE BASIC PROTEIN"/>
    <property type="match status" value="1"/>
</dbReference>
<comment type="caution">
    <text evidence="2">The sequence shown here is derived from an EMBL/GenBank/DDBJ whole genome shotgun (WGS) entry which is preliminary data.</text>
</comment>
<gene>
    <name evidence="2" type="ORF">CDCA_CDCA14G3821</name>
</gene>
<organism evidence="2 3">
    <name type="scientific">Cyanidium caldarium</name>
    <name type="common">Red alga</name>
    <dbReference type="NCBI Taxonomy" id="2771"/>
    <lineage>
        <taxon>Eukaryota</taxon>
        <taxon>Rhodophyta</taxon>
        <taxon>Bangiophyceae</taxon>
        <taxon>Cyanidiales</taxon>
        <taxon>Cyanidiaceae</taxon>
        <taxon>Cyanidium</taxon>
    </lineage>
</organism>
<dbReference type="InterPro" id="IPR010903">
    <property type="entry name" value="DUF1517"/>
</dbReference>